<evidence type="ECO:0000313" key="4">
    <source>
        <dbReference type="Proteomes" id="UP001458880"/>
    </source>
</evidence>
<protein>
    <submittedName>
        <fullName evidence="3">Uncharacterized protein</fullName>
    </submittedName>
</protein>
<feature type="compositionally biased region" description="Basic and acidic residues" evidence="1">
    <location>
        <begin position="40"/>
        <end position="63"/>
    </location>
</feature>
<evidence type="ECO:0000256" key="1">
    <source>
        <dbReference type="SAM" id="MobiDB-lite"/>
    </source>
</evidence>
<feature type="region of interest" description="Disordered" evidence="1">
    <location>
        <begin position="1132"/>
        <end position="1213"/>
    </location>
</feature>
<feature type="region of interest" description="Disordered" evidence="1">
    <location>
        <begin position="171"/>
        <end position="190"/>
    </location>
</feature>
<evidence type="ECO:0000313" key="3">
    <source>
        <dbReference type="EMBL" id="KAK9681197.1"/>
    </source>
</evidence>
<feature type="compositionally biased region" description="Basic and acidic residues" evidence="1">
    <location>
        <begin position="111"/>
        <end position="129"/>
    </location>
</feature>
<evidence type="ECO:0000256" key="2">
    <source>
        <dbReference type="SAM" id="Phobius"/>
    </source>
</evidence>
<feature type="compositionally biased region" description="Low complexity" evidence="1">
    <location>
        <begin position="77"/>
        <end position="92"/>
    </location>
</feature>
<keyword evidence="2" id="KW-0472">Membrane</keyword>
<dbReference type="PANTHER" id="PTHR37002:SF10">
    <property type="entry name" value="TRANSGLUTAMINASE-LIKE DOMAIN-CONTAINING PROTEIN"/>
    <property type="match status" value="1"/>
</dbReference>
<feature type="compositionally biased region" description="Polar residues" evidence="1">
    <location>
        <begin position="209"/>
        <end position="227"/>
    </location>
</feature>
<keyword evidence="2" id="KW-0812">Transmembrane</keyword>
<feature type="transmembrane region" description="Helical" evidence="2">
    <location>
        <begin position="1348"/>
        <end position="1370"/>
    </location>
</feature>
<feature type="compositionally biased region" description="Low complexity" evidence="1">
    <location>
        <begin position="596"/>
        <end position="621"/>
    </location>
</feature>
<comment type="caution">
    <text evidence="3">The sequence shown here is derived from an EMBL/GenBank/DDBJ whole genome shotgun (WGS) entry which is preliminary data.</text>
</comment>
<feature type="compositionally biased region" description="Polar residues" evidence="1">
    <location>
        <begin position="1524"/>
        <end position="1554"/>
    </location>
</feature>
<feature type="compositionally biased region" description="Polar residues" evidence="1">
    <location>
        <begin position="1147"/>
        <end position="1178"/>
    </location>
</feature>
<keyword evidence="2" id="KW-1133">Transmembrane helix</keyword>
<feature type="region of interest" description="Disordered" evidence="1">
    <location>
        <begin position="1485"/>
        <end position="1563"/>
    </location>
</feature>
<dbReference type="EMBL" id="JASPKY010000835">
    <property type="protein sequence ID" value="KAK9681197.1"/>
    <property type="molecule type" value="Genomic_DNA"/>
</dbReference>
<feature type="region of interest" description="Disordered" evidence="1">
    <location>
        <begin position="1"/>
        <end position="92"/>
    </location>
</feature>
<feature type="region of interest" description="Disordered" evidence="1">
    <location>
        <begin position="540"/>
        <end position="565"/>
    </location>
</feature>
<feature type="region of interest" description="Disordered" evidence="1">
    <location>
        <begin position="206"/>
        <end position="246"/>
    </location>
</feature>
<feature type="compositionally biased region" description="Basic residues" evidence="1">
    <location>
        <begin position="1186"/>
        <end position="1204"/>
    </location>
</feature>
<feature type="compositionally biased region" description="Polar residues" evidence="1">
    <location>
        <begin position="180"/>
        <end position="190"/>
    </location>
</feature>
<reference evidence="3 4" key="1">
    <citation type="journal article" date="2024" name="BMC Genomics">
        <title>De novo assembly and annotation of Popillia japonica's genome with initial clues to its potential as an invasive pest.</title>
        <authorList>
            <person name="Cucini C."/>
            <person name="Boschi S."/>
            <person name="Funari R."/>
            <person name="Cardaioli E."/>
            <person name="Iannotti N."/>
            <person name="Marturano G."/>
            <person name="Paoli F."/>
            <person name="Bruttini M."/>
            <person name="Carapelli A."/>
            <person name="Frati F."/>
            <person name="Nardi F."/>
        </authorList>
    </citation>
    <scope>NUCLEOTIDE SEQUENCE [LARGE SCALE GENOMIC DNA]</scope>
    <source>
        <strain evidence="3">DMR45628</strain>
    </source>
</reference>
<feature type="region of interest" description="Disordered" evidence="1">
    <location>
        <begin position="111"/>
        <end position="159"/>
    </location>
</feature>
<proteinExistence type="predicted"/>
<sequence>MATSSVSPEGPNSPEDAIPRPLTMATSSVSPEGPNSPEDAITKRKCSESERGQPNKRDSRETVNDTGEIFDGDVVKLNSNNNNSSDPNPELNLVKHSHENLRAYDAITKRKCSESERGQPNKRDSRETVNDTGEIFDGDVVKLNSNNNNSSDPNPELNLVKHSHESESKNYFIRDGNPIGNPNESSSYRPSSVRFIDIDYFIRDGNPIGNPNESSSYRPSSVPTYQISHDKGSSRNKSVSESSLSSITNKSKLVVKQMIDDSIGSSDLNKKRNSASKTLLETKRVPPARISQTNYGDRKDPPMLPTTFGIIAIIRFRKQLRIPKTIENDEKIYGRPREIDNNSIVAETGALSSEYPDDNEEKVNIQLASAGNNVESINNNAEVEIRTGLNLIKINQSLEPGDNPNEIVGKNESNFLSNFVRERLNGEGEDENINLKNKDHLDIINLNIKGTLDKFDEKISHVTADVNLNIAKERINIAKERKFRFRKCYSDSKTCSKIYPIYENLHNKKVYQIVGKNNDLYDEQRMESLNVKNLEKSISNCRGKGRDSTKINENTGNQKYKSRKSYHQDVEEALSSLLWQPYEYQNACNKNSDIKSSSSLSSSSSGCSSSSSSCSTISSRGSFRRDLERSNNGPVHRQQSARSGNTAIDLHLRAGEMVNNPAANGYENLLNQWGEVNGSRDAAELSNASRLMVGVSPEVRCLRAVASLERSAYVFCDCDACLSDMRLEVCEDVTPLTSSTALAHETTTQPVSEAGRSNNVTLNQATNQQHLPIGAANLTNMQQPAQRPVLDNGYQRNSLSSVNVVGLPRPIPSTNNNRPSVSSGNGLFTNHPRNASEPIPMVQSNQFKYNSSTINASNVVPILSHQRHSSQIESGNAIHTINHMRSASVPKTVPHAPQKMGESRSSGSDLKVIVGNEQQQQNSQQRQQRLPLNVSNVNVNYYRAVPVNVVSSVPTIQCVNSGESNVSNVNIVQAMPVVNNNNTPNCTYTTCTSSTNYVQNYANLPPQTTQHQNFSFPNPSFNTSSNNQMQIHPPALQQCAITTFGSSIITQHFPSGSTYNLSTPQVPSNVQINANQNIQQSTQTHISYQNSNENNVIQNGTIIVPSVNQQQPTNSHTFSTTEVTVHNPPVSSQIQVVPLQTRPPVAPTSTEVRTRTFTSTEAQTDETAVNSNAQNDSGSNREQRRRERRERRHHRRVNSTNHRHGTNDHGTQWNSMQNERLPDILNSHMPPSYASAVNNGIPSPQSVLPNAIVSNPIVPPGTVVQTMVPNNIVPSGLVGNPIVPFPPPVVPGQVPLVQGAAPVPVPVPAPSGFRFPFPAAGFRRARYSEEPPKSCCGLLAWKPGSLRWFIALIAIVAVCCVLVGTVLGAMRSSGRDHLTVSLLMIGVGIVLVTVSGVAWRLTSHDSSTCRSMLGLGSTESVDVCTRRFVPRLPPSYGRPHHPYAAMMYPEFQYRPPPPSYQASMQEYRLRLLLLDRGNTPQIQAGIQNAVSPPPTYRSHTGSLLRAPLTSRRDAQSEYSCPPSYRSQTSSTRPTNTLPTQSVLHSREQSLSLSESNHDGSVNVVLNNNDEDIALDNITLDSLKMEPESEINPLKMMLKGGSTSDLEGTKDGNLVTIVQTSDQSPVIVTVSGSSNTDDTNNIQISEIQSEMQILAHL</sequence>
<keyword evidence="4" id="KW-1185">Reference proteome</keyword>
<feature type="compositionally biased region" description="Polar residues" evidence="1">
    <location>
        <begin position="630"/>
        <end position="644"/>
    </location>
</feature>
<organism evidence="3 4">
    <name type="scientific">Popillia japonica</name>
    <name type="common">Japanese beetle</name>
    <dbReference type="NCBI Taxonomy" id="7064"/>
    <lineage>
        <taxon>Eukaryota</taxon>
        <taxon>Metazoa</taxon>
        <taxon>Ecdysozoa</taxon>
        <taxon>Arthropoda</taxon>
        <taxon>Hexapoda</taxon>
        <taxon>Insecta</taxon>
        <taxon>Pterygota</taxon>
        <taxon>Neoptera</taxon>
        <taxon>Endopterygota</taxon>
        <taxon>Coleoptera</taxon>
        <taxon>Polyphaga</taxon>
        <taxon>Scarabaeiformia</taxon>
        <taxon>Scarabaeidae</taxon>
        <taxon>Rutelinae</taxon>
        <taxon>Popillia</taxon>
    </lineage>
</organism>
<accession>A0AAW1HY23</accession>
<feature type="transmembrane region" description="Helical" evidence="2">
    <location>
        <begin position="1382"/>
        <end position="1401"/>
    </location>
</feature>
<feature type="compositionally biased region" description="Polar residues" evidence="1">
    <location>
        <begin position="235"/>
        <end position="246"/>
    </location>
</feature>
<dbReference type="Proteomes" id="UP001458880">
    <property type="component" value="Unassembled WGS sequence"/>
</dbReference>
<gene>
    <name evidence="3" type="ORF">QE152_g38500</name>
</gene>
<dbReference type="PANTHER" id="PTHR37002">
    <property type="entry name" value="AGAP007005-PA"/>
    <property type="match status" value="1"/>
</dbReference>
<feature type="compositionally biased region" description="Low complexity" evidence="1">
    <location>
        <begin position="143"/>
        <end position="158"/>
    </location>
</feature>
<feature type="region of interest" description="Disordered" evidence="1">
    <location>
        <begin position="593"/>
        <end position="644"/>
    </location>
</feature>
<name>A0AAW1HY23_POPJA</name>